<organism evidence="1 2">
    <name type="scientific">Dreissena polymorpha</name>
    <name type="common">Zebra mussel</name>
    <name type="synonym">Mytilus polymorpha</name>
    <dbReference type="NCBI Taxonomy" id="45954"/>
    <lineage>
        <taxon>Eukaryota</taxon>
        <taxon>Metazoa</taxon>
        <taxon>Spiralia</taxon>
        <taxon>Lophotrochozoa</taxon>
        <taxon>Mollusca</taxon>
        <taxon>Bivalvia</taxon>
        <taxon>Autobranchia</taxon>
        <taxon>Heteroconchia</taxon>
        <taxon>Euheterodonta</taxon>
        <taxon>Imparidentia</taxon>
        <taxon>Neoheterodontei</taxon>
        <taxon>Myida</taxon>
        <taxon>Dreissenoidea</taxon>
        <taxon>Dreissenidae</taxon>
        <taxon>Dreissena</taxon>
    </lineage>
</organism>
<comment type="caution">
    <text evidence="1">The sequence shown here is derived from an EMBL/GenBank/DDBJ whole genome shotgun (WGS) entry which is preliminary data.</text>
</comment>
<dbReference type="AlphaFoldDB" id="A0A9D4FYQ5"/>
<protein>
    <submittedName>
        <fullName evidence="1">Uncharacterized protein</fullName>
    </submittedName>
</protein>
<keyword evidence="2" id="KW-1185">Reference proteome</keyword>
<dbReference type="Proteomes" id="UP000828390">
    <property type="component" value="Unassembled WGS sequence"/>
</dbReference>
<accession>A0A9D4FYQ5</accession>
<dbReference type="EMBL" id="JAIWYP010000006">
    <property type="protein sequence ID" value="KAH3805543.1"/>
    <property type="molecule type" value="Genomic_DNA"/>
</dbReference>
<proteinExistence type="predicted"/>
<evidence type="ECO:0000313" key="1">
    <source>
        <dbReference type="EMBL" id="KAH3805543.1"/>
    </source>
</evidence>
<sequence>MSLHDMYTYAKRHLKLSDIAGLPVGHVPGILSSCFRSILDSGGNIYAIVTGEPCPSFPPWPAPREKRGGVGIQCRYVTVVDDAGSIFATLTEVLSDMVEGSSMRLSIL</sequence>
<reference evidence="1" key="2">
    <citation type="submission" date="2020-11" db="EMBL/GenBank/DDBJ databases">
        <authorList>
            <person name="McCartney M.A."/>
            <person name="Auch B."/>
            <person name="Kono T."/>
            <person name="Mallez S."/>
            <person name="Becker A."/>
            <person name="Gohl D.M."/>
            <person name="Silverstein K.A.T."/>
            <person name="Koren S."/>
            <person name="Bechman K.B."/>
            <person name="Herman A."/>
            <person name="Abrahante J.E."/>
            <person name="Garbe J."/>
        </authorList>
    </citation>
    <scope>NUCLEOTIDE SEQUENCE</scope>
    <source>
        <strain evidence="1">Duluth1</strain>
        <tissue evidence="1">Whole animal</tissue>
    </source>
</reference>
<reference evidence="1" key="1">
    <citation type="journal article" date="2019" name="bioRxiv">
        <title>The Genome of the Zebra Mussel, Dreissena polymorpha: A Resource for Invasive Species Research.</title>
        <authorList>
            <person name="McCartney M.A."/>
            <person name="Auch B."/>
            <person name="Kono T."/>
            <person name="Mallez S."/>
            <person name="Zhang Y."/>
            <person name="Obille A."/>
            <person name="Becker A."/>
            <person name="Abrahante J.E."/>
            <person name="Garbe J."/>
            <person name="Badalamenti J.P."/>
            <person name="Herman A."/>
            <person name="Mangelson H."/>
            <person name="Liachko I."/>
            <person name="Sullivan S."/>
            <person name="Sone E.D."/>
            <person name="Koren S."/>
            <person name="Silverstein K.A.T."/>
            <person name="Beckman K.B."/>
            <person name="Gohl D.M."/>
        </authorList>
    </citation>
    <scope>NUCLEOTIDE SEQUENCE</scope>
    <source>
        <strain evidence="1">Duluth1</strain>
        <tissue evidence="1">Whole animal</tissue>
    </source>
</reference>
<name>A0A9D4FYQ5_DREPO</name>
<evidence type="ECO:0000313" key="2">
    <source>
        <dbReference type="Proteomes" id="UP000828390"/>
    </source>
</evidence>
<gene>
    <name evidence="1" type="ORF">DPMN_133847</name>
</gene>